<keyword evidence="2" id="KW-1185">Reference proteome</keyword>
<reference evidence="1" key="1">
    <citation type="submission" date="2021-11" db="EMBL/GenBank/DDBJ databases">
        <title>Description of novel Chryseobacterium species.</title>
        <authorList>
            <person name="Saticioglu I.B."/>
            <person name="Ay H."/>
            <person name="Altun S."/>
            <person name="Duman M."/>
        </authorList>
    </citation>
    <scope>NUCLEOTIDE SEQUENCE</scope>
    <source>
        <strain evidence="1">C-17</strain>
    </source>
</reference>
<gene>
    <name evidence="1" type="ORF">LO744_01730</name>
</gene>
<sequence length="79" mass="9416">MEKHQCIIIEMQNGAYLSYLKLCESLKEAPRAEIYDQINDCKDSKKLYQITVFIENERKAFENRTPPKHANFFTKLFKL</sequence>
<dbReference type="RefSeq" id="WP_230666762.1">
    <property type="nucleotide sequence ID" value="NZ_JAJNAY010000001.1"/>
</dbReference>
<name>A0A9Q3V1K7_9FLAO</name>
<dbReference type="EMBL" id="JAJNAY010000001">
    <property type="protein sequence ID" value="MCD1115596.1"/>
    <property type="molecule type" value="Genomic_DNA"/>
</dbReference>
<accession>A0A9Q3V1K7</accession>
<proteinExistence type="predicted"/>
<dbReference type="Proteomes" id="UP001108025">
    <property type="component" value="Unassembled WGS sequence"/>
</dbReference>
<protein>
    <submittedName>
        <fullName evidence="1">Uncharacterized protein</fullName>
    </submittedName>
</protein>
<evidence type="ECO:0000313" key="1">
    <source>
        <dbReference type="EMBL" id="MCD1115596.1"/>
    </source>
</evidence>
<comment type="caution">
    <text evidence="1">The sequence shown here is derived from an EMBL/GenBank/DDBJ whole genome shotgun (WGS) entry which is preliminary data.</text>
</comment>
<evidence type="ECO:0000313" key="2">
    <source>
        <dbReference type="Proteomes" id="UP001108025"/>
    </source>
</evidence>
<dbReference type="AlphaFoldDB" id="A0A9Q3V1K7"/>
<organism evidence="1 2">
    <name type="scientific">Chryseobacterium turcicum</name>
    <dbReference type="NCBI Taxonomy" id="2898076"/>
    <lineage>
        <taxon>Bacteria</taxon>
        <taxon>Pseudomonadati</taxon>
        <taxon>Bacteroidota</taxon>
        <taxon>Flavobacteriia</taxon>
        <taxon>Flavobacteriales</taxon>
        <taxon>Weeksellaceae</taxon>
        <taxon>Chryseobacterium group</taxon>
        <taxon>Chryseobacterium</taxon>
    </lineage>
</organism>